<feature type="region of interest" description="Disordered" evidence="1">
    <location>
        <begin position="1131"/>
        <end position="1172"/>
    </location>
</feature>
<feature type="compositionally biased region" description="Basic and acidic residues" evidence="1">
    <location>
        <begin position="65"/>
        <end position="78"/>
    </location>
</feature>
<dbReference type="EMBL" id="JBANMG010000004">
    <property type="protein sequence ID" value="KAK6954162.1"/>
    <property type="molecule type" value="Genomic_DNA"/>
</dbReference>
<feature type="compositionally biased region" description="Low complexity" evidence="1">
    <location>
        <begin position="1217"/>
        <end position="1238"/>
    </location>
</feature>
<protein>
    <recommendedName>
        <fullName evidence="4">Methyltransferase type 11 domain-containing protein</fullName>
    </recommendedName>
</protein>
<feature type="compositionally biased region" description="Low complexity" evidence="1">
    <location>
        <begin position="1066"/>
        <end position="1077"/>
    </location>
</feature>
<dbReference type="SUPFAM" id="SSF53335">
    <property type="entry name" value="S-adenosyl-L-methionine-dependent methyltransferases"/>
    <property type="match status" value="1"/>
</dbReference>
<evidence type="ECO:0000313" key="2">
    <source>
        <dbReference type="EMBL" id="KAK6954162.1"/>
    </source>
</evidence>
<comment type="caution">
    <text evidence="2">The sequence shown here is derived from an EMBL/GenBank/DDBJ whole genome shotgun (WGS) entry which is preliminary data.</text>
</comment>
<feature type="compositionally biased region" description="Basic residues" evidence="1">
    <location>
        <begin position="810"/>
        <end position="822"/>
    </location>
</feature>
<feature type="compositionally biased region" description="Polar residues" evidence="1">
    <location>
        <begin position="325"/>
        <end position="337"/>
    </location>
</feature>
<dbReference type="Proteomes" id="UP001369815">
    <property type="component" value="Unassembled WGS sequence"/>
</dbReference>
<proteinExistence type="predicted"/>
<feature type="compositionally biased region" description="Polar residues" evidence="1">
    <location>
        <begin position="187"/>
        <end position="200"/>
    </location>
</feature>
<feature type="region of interest" description="Disordered" evidence="1">
    <location>
        <begin position="65"/>
        <end position="226"/>
    </location>
</feature>
<keyword evidence="3" id="KW-1185">Reference proteome</keyword>
<feature type="compositionally biased region" description="Polar residues" evidence="1">
    <location>
        <begin position="108"/>
        <end position="130"/>
    </location>
</feature>
<feature type="region of interest" description="Disordered" evidence="1">
    <location>
        <begin position="281"/>
        <end position="650"/>
    </location>
</feature>
<dbReference type="CDD" id="cd02440">
    <property type="entry name" value="AdoMet_MTases"/>
    <property type="match status" value="1"/>
</dbReference>
<evidence type="ECO:0000313" key="3">
    <source>
        <dbReference type="Proteomes" id="UP001369815"/>
    </source>
</evidence>
<name>A0AAX6MPR2_9PEZI</name>
<feature type="compositionally biased region" description="Low complexity" evidence="1">
    <location>
        <begin position="201"/>
        <end position="216"/>
    </location>
</feature>
<evidence type="ECO:0008006" key="4">
    <source>
        <dbReference type="Google" id="ProtNLM"/>
    </source>
</evidence>
<feature type="region of interest" description="Disordered" evidence="1">
    <location>
        <begin position="805"/>
        <end position="848"/>
    </location>
</feature>
<feature type="compositionally biased region" description="Polar residues" evidence="1">
    <location>
        <begin position="946"/>
        <end position="955"/>
    </location>
</feature>
<feature type="region of interest" description="Disordered" evidence="1">
    <location>
        <begin position="670"/>
        <end position="778"/>
    </location>
</feature>
<feature type="region of interest" description="Disordered" evidence="1">
    <location>
        <begin position="1185"/>
        <end position="1245"/>
    </location>
</feature>
<feature type="region of interest" description="Disordered" evidence="1">
    <location>
        <begin position="891"/>
        <end position="1077"/>
    </location>
</feature>
<feature type="compositionally biased region" description="Polar residues" evidence="1">
    <location>
        <begin position="152"/>
        <end position="171"/>
    </location>
</feature>
<feature type="compositionally biased region" description="Basic and acidic residues" evidence="1">
    <location>
        <begin position="1147"/>
        <end position="1158"/>
    </location>
</feature>
<organism evidence="2 3">
    <name type="scientific">Daldinia eschscholtzii</name>
    <dbReference type="NCBI Taxonomy" id="292717"/>
    <lineage>
        <taxon>Eukaryota</taxon>
        <taxon>Fungi</taxon>
        <taxon>Dikarya</taxon>
        <taxon>Ascomycota</taxon>
        <taxon>Pezizomycotina</taxon>
        <taxon>Sordariomycetes</taxon>
        <taxon>Xylariomycetidae</taxon>
        <taxon>Xylariales</taxon>
        <taxon>Hypoxylaceae</taxon>
        <taxon>Daldinia</taxon>
    </lineage>
</organism>
<feature type="compositionally biased region" description="Polar residues" evidence="1">
    <location>
        <begin position="1200"/>
        <end position="1209"/>
    </location>
</feature>
<gene>
    <name evidence="2" type="ORF">Daesc_004124</name>
</gene>
<reference evidence="2 3" key="1">
    <citation type="journal article" date="2024" name="Front Chem Biol">
        <title>Unveiling the potential of Daldinia eschscholtzii MFLUCC 19-0629 through bioactivity and bioinformatics studies for enhanced sustainable agriculture production.</title>
        <authorList>
            <person name="Brooks S."/>
            <person name="Weaver J.A."/>
            <person name="Klomchit A."/>
            <person name="Alharthi S.A."/>
            <person name="Onlamun T."/>
            <person name="Nurani R."/>
            <person name="Vong T.K."/>
            <person name="Alberti F."/>
            <person name="Greco C."/>
        </authorList>
    </citation>
    <scope>NUCLEOTIDE SEQUENCE [LARGE SCALE GENOMIC DNA]</scope>
    <source>
        <strain evidence="2">MFLUCC 19-0629</strain>
    </source>
</reference>
<feature type="compositionally biased region" description="Polar residues" evidence="1">
    <location>
        <begin position="503"/>
        <end position="530"/>
    </location>
</feature>
<feature type="compositionally biased region" description="Polar residues" evidence="1">
    <location>
        <begin position="676"/>
        <end position="693"/>
    </location>
</feature>
<feature type="compositionally biased region" description="Polar residues" evidence="1">
    <location>
        <begin position="296"/>
        <end position="315"/>
    </location>
</feature>
<sequence length="1549" mass="170324">MHNPRPDYQHDSRGSSRFAHAHLVYGQDGGQYTMREIERNSGQFALAVSNLTWWIKEGDMASIRPRLDSRTRSGDEGRAKRRGGVMETSNQGFPSVSIPTIRKRADNTRTGTSSIPQVTAQQSRMPQNASARKPSGSKLPSKPPLTHETLAWSKNSTQPASNIPTSSTRGSSGPVESPRVVLRRKQSSLSREQPSIQDQPRSSSGRTDSSSSIPRSQALFDPSMPYFDRNITTSPVEIRIAQKLDLTRTATQPSGIYPELDRYRNVELPARGGPLIEVPFKLSTENLPPPTPLFSGGSSHSQLSTFSASPSTRFSESPGPGPYSRDTTPTSISSQSPGLFVPHRLPISRARQASPAETRPPVTRRRAGSIPNDGDAFGTDPNGLAAVREALTSSSSSSTVRPEDKEKRTRRGPSPTIPNPPPRKSSQKFKKSGGSESSIKVPQTASRPSIRSPSQSKTSESYEKSQEAPIPSKTRLVPPSRPSRDGTPDLYSQFGGPVPIIHSNLSSTSLSDRRQSGQLAPSSLPRSMTPSVHDRLVSSKGPISREPTPAPRSVAMKSTQQTQEKGRPVRTPSPATSFKTRFPLFGRRTKTAPEIPQVEKKDKPARKGPAAGTGHEGYGRIGYVKRRSSSTANPPRGLPGPVSSSESLASLQSTDPFFLERMNPVIIAGGEIVENRNVSFEQTRTESRQSTIPSRPSFNSRNNSSVSESSREELRQTLWPSAFPRDSIQSRPSDGSDSEAVSMKPTIAFRRSIQRLRSPNRSPLNIPKPIITRGIASPSEGSIETTILTDDSLAEPQPRLIDEQVESKSGPRKLTKRAKSPRKWNLFGRSQSQPPKDHSKKVEASVPAAVKHIPTKPVAFYTMMDSSEQDETEEQDVCEILREAEVLIPFMATKDHDRRPSESSIRSLEPSRAHQHRPQDVIPRLTRDAKPQTNLQKPSVSKRQHATNSSISSNPIVRPSRLPQVGRIPKVINTRPEQTSPKSFSRPFHRVSLQMPPPDLSRVDRNSVAKGPSPTRSLSPERVQKEVSATAASYDMPIKPKSPPEDSPLKLGESGKEFLSFLPPKGSESTSSGSGSSELVHVFNRTALPPTPNAPLTEDEIWDEYNDFLGEVPPSATSSRGAPFHLEIYSSRLGKEPSKSLESPTVDNHRAKDIRTSIETRQSTTSSSHFSADMTARINAAFKFNTEPPTTSHPVPEVASGNNDNTSNTEPDKTPVSQRDSSSSNKSTKTKRSSTSSRASEDTPLSQVNLRVGSMTVSKWLTFGHVLFSPVREDLINDAGSPRRHSILVIDGLGNDDWSFYAAETYPDATFFNLSPRAPLSPEQKSTPTFPLSPPNHHQIQFISHMDKLPFGPDSFTAVVFRFPSAAPESHYRNIISEARRVLKPGGYIELSILDVDLNNMVNRTRRSVRRLKERISARNPEYNLSSTADLILRLLGKKGFVDVKTCRVGVPVASAITSTSHVKGKKDERSLAEMMNDKTEMGDENITKMVSKVGRWWYNRCYETSTGMTTSIWNDKALLAECEEWGTSLKLMVCHARMPEARGRVASI</sequence>
<feature type="compositionally biased region" description="Polar residues" evidence="1">
    <location>
        <begin position="1159"/>
        <end position="1170"/>
    </location>
</feature>
<feature type="compositionally biased region" description="Polar residues" evidence="1">
    <location>
        <begin position="87"/>
        <end position="98"/>
    </location>
</feature>
<accession>A0AAX6MPR2</accession>
<evidence type="ECO:0000256" key="1">
    <source>
        <dbReference type="SAM" id="MobiDB-lite"/>
    </source>
</evidence>
<feature type="compositionally biased region" description="Low complexity" evidence="1">
    <location>
        <begin position="694"/>
        <end position="708"/>
    </location>
</feature>
<dbReference type="Gene3D" id="3.40.50.150">
    <property type="entry name" value="Vaccinia Virus protein VP39"/>
    <property type="match status" value="1"/>
</dbReference>
<feature type="compositionally biased region" description="Polar residues" evidence="1">
    <location>
        <begin position="441"/>
        <end position="459"/>
    </location>
</feature>
<feature type="compositionally biased region" description="Basic and acidic residues" evidence="1">
    <location>
        <begin position="1042"/>
        <end position="1056"/>
    </location>
</feature>
<dbReference type="InterPro" id="IPR029063">
    <property type="entry name" value="SAM-dependent_MTases_sf"/>
</dbReference>